<evidence type="ECO:0000256" key="4">
    <source>
        <dbReference type="RuleBase" id="RU000363"/>
    </source>
</evidence>
<dbReference type="PANTHER" id="PTHR24322">
    <property type="entry name" value="PKSB"/>
    <property type="match status" value="1"/>
</dbReference>
<sequence length="285" mass="31100">MSLPRALAKPVQSQFEILLLKSTIVALALNYLPRLPSYLTSKHVATALPTVRWIFGGLWGLSILKHIGAILNHTAQNGWSRGRQWKGSEEIIIVTGGASGIGALVVDGFVKRGAKVVIFDVNEPKETFGPNVSFHLVDVTSSSSISKAARQIRDTHGAPTALINNAGIGFGETILEASEAHIRSVLNVNLLAHFLTVKEFLPSMIERNHGHVVTVASMASMVTIAQNVDYSCTKVGVLAFHEGLRQELNYRYDAPMVRTSIGPCPDRFEYLRLPEEHEKIEGRGG</sequence>
<dbReference type="SUPFAM" id="SSF51735">
    <property type="entry name" value="NAD(P)-binding Rossmann-fold domains"/>
    <property type="match status" value="1"/>
</dbReference>
<dbReference type="InterPro" id="IPR020904">
    <property type="entry name" value="Sc_DH/Rdtase_CS"/>
</dbReference>
<dbReference type="InterPro" id="IPR002347">
    <property type="entry name" value="SDR_fam"/>
</dbReference>
<comment type="caution">
    <text evidence="5">The sequence shown here is derived from an EMBL/GenBank/DDBJ whole genome shotgun (WGS) entry which is preliminary data.</text>
</comment>
<comment type="similarity">
    <text evidence="1 4">Belongs to the short-chain dehydrogenases/reductases (SDR) family.</text>
</comment>
<dbReference type="OrthoDB" id="10253736at2759"/>
<reference evidence="5" key="1">
    <citation type="journal article" date="2021" name="IMA Fungus">
        <title>Genomic characterization of three marine fungi, including Emericellopsis atlantica sp. nov. with signatures of a generalist lifestyle and marine biomass degradation.</title>
        <authorList>
            <person name="Hagestad O.C."/>
            <person name="Hou L."/>
            <person name="Andersen J.H."/>
            <person name="Hansen E.H."/>
            <person name="Altermark B."/>
            <person name="Li C."/>
            <person name="Kuhnert E."/>
            <person name="Cox R.J."/>
            <person name="Crous P.W."/>
            <person name="Spatafora J.W."/>
            <person name="Lail K."/>
            <person name="Amirebrahimi M."/>
            <person name="Lipzen A."/>
            <person name="Pangilinan J."/>
            <person name="Andreopoulos W."/>
            <person name="Hayes R.D."/>
            <person name="Ng V."/>
            <person name="Grigoriev I.V."/>
            <person name="Jackson S.A."/>
            <person name="Sutton T.D.S."/>
            <person name="Dobson A.D.W."/>
            <person name="Rama T."/>
        </authorList>
    </citation>
    <scope>NUCLEOTIDE SEQUENCE</scope>
    <source>
        <strain evidence="5">TRa018bII</strain>
    </source>
</reference>
<proteinExistence type="inferred from homology"/>
<organism evidence="5 6">
    <name type="scientific">Amylocarpus encephaloides</name>
    <dbReference type="NCBI Taxonomy" id="45428"/>
    <lineage>
        <taxon>Eukaryota</taxon>
        <taxon>Fungi</taxon>
        <taxon>Dikarya</taxon>
        <taxon>Ascomycota</taxon>
        <taxon>Pezizomycotina</taxon>
        <taxon>Leotiomycetes</taxon>
        <taxon>Helotiales</taxon>
        <taxon>Helotiales incertae sedis</taxon>
        <taxon>Amylocarpus</taxon>
    </lineage>
</organism>
<dbReference type="InterPro" id="IPR036291">
    <property type="entry name" value="NAD(P)-bd_dom_sf"/>
</dbReference>
<evidence type="ECO:0000313" key="5">
    <source>
        <dbReference type="EMBL" id="KAG9228111.1"/>
    </source>
</evidence>
<dbReference type="AlphaFoldDB" id="A0A9P7Y6H0"/>
<keyword evidence="3" id="KW-0560">Oxidoreductase</keyword>
<gene>
    <name evidence="5" type="ORF">BJ875DRAFT_508684</name>
</gene>
<name>A0A9P7Y6H0_9HELO</name>
<dbReference type="PROSITE" id="PS00061">
    <property type="entry name" value="ADH_SHORT"/>
    <property type="match status" value="1"/>
</dbReference>
<dbReference type="EMBL" id="MU252071">
    <property type="protein sequence ID" value="KAG9228111.1"/>
    <property type="molecule type" value="Genomic_DNA"/>
</dbReference>
<dbReference type="Pfam" id="PF00106">
    <property type="entry name" value="adh_short"/>
    <property type="match status" value="1"/>
</dbReference>
<protein>
    <submittedName>
        <fullName evidence="5">Short-chain dehydrogenase/reductase family 16C member 6</fullName>
    </submittedName>
</protein>
<dbReference type="Gene3D" id="3.40.50.720">
    <property type="entry name" value="NAD(P)-binding Rossmann-like Domain"/>
    <property type="match status" value="1"/>
</dbReference>
<keyword evidence="2" id="KW-0521">NADP</keyword>
<dbReference type="PRINTS" id="PR00080">
    <property type="entry name" value="SDRFAMILY"/>
</dbReference>
<evidence type="ECO:0000256" key="2">
    <source>
        <dbReference type="ARBA" id="ARBA00022857"/>
    </source>
</evidence>
<evidence type="ECO:0000313" key="6">
    <source>
        <dbReference type="Proteomes" id="UP000824998"/>
    </source>
</evidence>
<dbReference type="Proteomes" id="UP000824998">
    <property type="component" value="Unassembled WGS sequence"/>
</dbReference>
<dbReference type="PANTHER" id="PTHR24322:SF736">
    <property type="entry name" value="RETINOL DEHYDROGENASE 10"/>
    <property type="match status" value="1"/>
</dbReference>
<keyword evidence="6" id="KW-1185">Reference proteome</keyword>
<evidence type="ECO:0000256" key="1">
    <source>
        <dbReference type="ARBA" id="ARBA00006484"/>
    </source>
</evidence>
<accession>A0A9P7Y6H0</accession>
<dbReference type="PRINTS" id="PR00081">
    <property type="entry name" value="GDHRDH"/>
</dbReference>
<dbReference type="GO" id="GO:0016616">
    <property type="term" value="F:oxidoreductase activity, acting on the CH-OH group of donors, NAD or NADP as acceptor"/>
    <property type="evidence" value="ECO:0007669"/>
    <property type="project" value="TreeGrafter"/>
</dbReference>
<evidence type="ECO:0000256" key="3">
    <source>
        <dbReference type="ARBA" id="ARBA00023002"/>
    </source>
</evidence>